<dbReference type="Proteomes" id="UP000318733">
    <property type="component" value="Unassembled WGS sequence"/>
</dbReference>
<protein>
    <submittedName>
        <fullName evidence="2">Competence protein</fullName>
    </submittedName>
</protein>
<sequence length="262" mass="30439">MRFALINNKRVEAEPNLTGICAGCGMQVIAKCGTQRIHHWAHRSKVCDPWWEPETEWHRNWKSNFPLEWQEVILKDDQTGEKHIADVRTANGLVIEFQHSAISPLVRSSREAFYRNMIWVVDGTRLKREHQRFLLAKDQFFEISQNSFLPGDPGHCLPKAWLASPVPVVFDFRSDLWLSGSFMIRDHLYCLFPVSIGQSVLLEKIPVKNFIDDALNGKSPLRLRSYLNDKSKFLINLQNQLAMLQQMPQRRSTVNFPPLIFK</sequence>
<evidence type="ECO:0000313" key="3">
    <source>
        <dbReference type="Proteomes" id="UP000318733"/>
    </source>
</evidence>
<proteinExistence type="predicted"/>
<dbReference type="InterPro" id="IPR057253">
    <property type="entry name" value="CoiA-like_N"/>
</dbReference>
<evidence type="ECO:0000313" key="2">
    <source>
        <dbReference type="EMBL" id="TSJ36560.1"/>
    </source>
</evidence>
<name>A0A556M9I2_9SPHI</name>
<comment type="caution">
    <text evidence="2">The sequence shown here is derived from an EMBL/GenBank/DDBJ whole genome shotgun (WGS) entry which is preliminary data.</text>
</comment>
<reference evidence="2 3" key="1">
    <citation type="submission" date="2019-07" db="EMBL/GenBank/DDBJ databases">
        <authorList>
            <person name="Huq M.A."/>
        </authorList>
    </citation>
    <scope>NUCLEOTIDE SEQUENCE [LARGE SCALE GENOMIC DNA]</scope>
    <source>
        <strain evidence="2 3">MAH-19</strain>
    </source>
</reference>
<dbReference type="Pfam" id="PF25164">
    <property type="entry name" value="CoiA_N"/>
    <property type="match status" value="1"/>
</dbReference>
<accession>A0A556M9I2</accession>
<dbReference type="OrthoDB" id="4212451at2"/>
<dbReference type="EMBL" id="VLPK01000006">
    <property type="protein sequence ID" value="TSJ36560.1"/>
    <property type="molecule type" value="Genomic_DNA"/>
</dbReference>
<dbReference type="AlphaFoldDB" id="A0A556M9I2"/>
<evidence type="ECO:0000259" key="1">
    <source>
        <dbReference type="Pfam" id="PF25164"/>
    </source>
</evidence>
<keyword evidence="3" id="KW-1185">Reference proteome</keyword>
<organism evidence="2 3">
    <name type="scientific">Mucilaginibacter corticis</name>
    <dbReference type="NCBI Taxonomy" id="2597670"/>
    <lineage>
        <taxon>Bacteria</taxon>
        <taxon>Pseudomonadati</taxon>
        <taxon>Bacteroidota</taxon>
        <taxon>Sphingobacteriia</taxon>
        <taxon>Sphingobacteriales</taxon>
        <taxon>Sphingobacteriaceae</taxon>
        <taxon>Mucilaginibacter</taxon>
    </lineage>
</organism>
<dbReference type="RefSeq" id="WP_144250527.1">
    <property type="nucleotide sequence ID" value="NZ_VLPK01000006.1"/>
</dbReference>
<feature type="domain" description="Competence protein CoiA-like N-terminal" evidence="1">
    <location>
        <begin position="20"/>
        <end position="47"/>
    </location>
</feature>
<gene>
    <name evidence="2" type="ORF">FO440_22285</name>
</gene>